<gene>
    <name evidence="2" type="ORF">FIBRA_04946</name>
</gene>
<dbReference type="EMBL" id="HE797094">
    <property type="protein sequence ID" value="CCM02834.1"/>
    <property type="molecule type" value="Genomic_DNA"/>
</dbReference>
<name>J4H385_9APHY</name>
<proteinExistence type="predicted"/>
<feature type="region of interest" description="Disordered" evidence="1">
    <location>
        <begin position="441"/>
        <end position="462"/>
    </location>
</feature>
<reference evidence="2 3" key="1">
    <citation type="journal article" date="2012" name="Appl. Environ. Microbiol.">
        <title>Short-read sequencing for genomic analysis of the brown rot fungus Fibroporia radiculosa.</title>
        <authorList>
            <person name="Tang J.D."/>
            <person name="Perkins A.D."/>
            <person name="Sonstegard T.S."/>
            <person name="Schroeder S.G."/>
            <person name="Burgess S.C."/>
            <person name="Diehl S.V."/>
        </authorList>
    </citation>
    <scope>NUCLEOTIDE SEQUENCE [LARGE SCALE GENOMIC DNA]</scope>
    <source>
        <strain evidence="2 3">TFFH 294</strain>
    </source>
</reference>
<dbReference type="AlphaFoldDB" id="J4H385"/>
<evidence type="ECO:0000256" key="1">
    <source>
        <dbReference type="SAM" id="MobiDB-lite"/>
    </source>
</evidence>
<feature type="compositionally biased region" description="Polar residues" evidence="1">
    <location>
        <begin position="273"/>
        <end position="294"/>
    </location>
</feature>
<dbReference type="HOGENOM" id="CLU_619663_0_0_1"/>
<dbReference type="STRING" id="599839.J4H385"/>
<dbReference type="InParanoid" id="J4H385"/>
<evidence type="ECO:0000313" key="2">
    <source>
        <dbReference type="EMBL" id="CCM02834.1"/>
    </source>
</evidence>
<keyword evidence="3" id="KW-1185">Reference proteome</keyword>
<feature type="compositionally biased region" description="Low complexity" evidence="1">
    <location>
        <begin position="175"/>
        <end position="186"/>
    </location>
</feature>
<sequence>MATTPAPNPRASLLAGLRTGGVRSASGPTGNVPHTAAPAGAFNIPRIVSTPHNEMLYIQEEEADELPGMAHNLYIRNNTTHLQHPMTAAVDGAANRFAQQQAFGTNVGGGYPMTPAEAQSQLQNLQLRMMQMEIARLQARISSSLMSFSVTDMYAIQTIQAQQYQAELVAQAQRQRQQQQQQPARRSSVGFVPPATAGPAHTSFDLRVAAANAQTRRVNQADQLRAKLGVDDQAHLPMTAAIGGKFGSRMVSTRYDSDEDDFAPSSAKPPSTPNHTTVISGGTSLGYPSSNNVNGAAPSKSDAAVSWRRSAVNHSVLGGNRAASSPLVRITPPPGEPVSPTSGPGSAKARPLPLQLSAAASKPMSATVAVDDSDGTCVDDSSSVSSRSNSAPSTPDSDSTRDDPRLSPREEAVKKLYEGLGIGRAIPTITVAEPQDAPVVVQRSHPTRQPRGPPSNNDELLPKNFATRSRRKAIGALEALMDARERRDVEVF</sequence>
<feature type="region of interest" description="Disordered" evidence="1">
    <location>
        <begin position="256"/>
        <end position="299"/>
    </location>
</feature>
<dbReference type="GeneID" id="24097745"/>
<feature type="compositionally biased region" description="Basic and acidic residues" evidence="1">
    <location>
        <begin position="398"/>
        <end position="409"/>
    </location>
</feature>
<evidence type="ECO:0000313" key="3">
    <source>
        <dbReference type="Proteomes" id="UP000006352"/>
    </source>
</evidence>
<feature type="region of interest" description="Disordered" evidence="1">
    <location>
        <begin position="317"/>
        <end position="409"/>
    </location>
</feature>
<feature type="region of interest" description="Disordered" evidence="1">
    <location>
        <begin position="175"/>
        <end position="202"/>
    </location>
</feature>
<dbReference type="RefSeq" id="XP_012182117.1">
    <property type="nucleotide sequence ID" value="XM_012326727.1"/>
</dbReference>
<feature type="compositionally biased region" description="Low complexity" evidence="1">
    <location>
        <begin position="375"/>
        <end position="397"/>
    </location>
</feature>
<accession>J4H385</accession>
<protein>
    <submittedName>
        <fullName evidence="2">Uncharacterized protein</fullName>
    </submittedName>
</protein>
<organism evidence="2 3">
    <name type="scientific">Fibroporia radiculosa</name>
    <dbReference type="NCBI Taxonomy" id="599839"/>
    <lineage>
        <taxon>Eukaryota</taxon>
        <taxon>Fungi</taxon>
        <taxon>Dikarya</taxon>
        <taxon>Basidiomycota</taxon>
        <taxon>Agaricomycotina</taxon>
        <taxon>Agaricomycetes</taxon>
        <taxon>Polyporales</taxon>
        <taxon>Fibroporiaceae</taxon>
        <taxon>Fibroporia</taxon>
    </lineage>
</organism>
<dbReference type="Proteomes" id="UP000006352">
    <property type="component" value="Unassembled WGS sequence"/>
</dbReference>
<dbReference type="OrthoDB" id="4092340at2759"/>